<dbReference type="PANTHER" id="PTHR13847:SF287">
    <property type="entry name" value="FAD-DEPENDENT OXIDOREDUCTASE DOMAIN-CONTAINING PROTEIN 1"/>
    <property type="match status" value="1"/>
</dbReference>
<evidence type="ECO:0000256" key="2">
    <source>
        <dbReference type="SAM" id="Phobius"/>
    </source>
</evidence>
<gene>
    <name evidence="4" type="ORF">SAMN05660649_00994</name>
</gene>
<dbReference type="AlphaFoldDB" id="A0A1I2Q1T6"/>
<keyword evidence="2" id="KW-0472">Membrane</keyword>
<evidence type="ECO:0000313" key="4">
    <source>
        <dbReference type="EMBL" id="SFG21643.1"/>
    </source>
</evidence>
<dbReference type="Pfam" id="PF01266">
    <property type="entry name" value="DAO"/>
    <property type="match status" value="1"/>
</dbReference>
<organism evidence="4 5">
    <name type="scientific">Desulfotruncus arcticus DSM 17038</name>
    <dbReference type="NCBI Taxonomy" id="1121424"/>
    <lineage>
        <taxon>Bacteria</taxon>
        <taxon>Bacillati</taxon>
        <taxon>Bacillota</taxon>
        <taxon>Clostridia</taxon>
        <taxon>Eubacteriales</taxon>
        <taxon>Desulfallaceae</taxon>
        <taxon>Desulfotruncus</taxon>
    </lineage>
</organism>
<feature type="domain" description="FAD dependent oxidoreductase" evidence="3">
    <location>
        <begin position="6"/>
        <end position="349"/>
    </location>
</feature>
<evidence type="ECO:0000256" key="1">
    <source>
        <dbReference type="ARBA" id="ARBA00023002"/>
    </source>
</evidence>
<proteinExistence type="predicted"/>
<feature type="transmembrane region" description="Helical" evidence="2">
    <location>
        <begin position="7"/>
        <end position="24"/>
    </location>
</feature>
<dbReference type="SUPFAM" id="SSF54373">
    <property type="entry name" value="FAD-linked reductases, C-terminal domain"/>
    <property type="match status" value="1"/>
</dbReference>
<keyword evidence="5" id="KW-1185">Reference proteome</keyword>
<reference evidence="5" key="1">
    <citation type="submission" date="2016-10" db="EMBL/GenBank/DDBJ databases">
        <authorList>
            <person name="Varghese N."/>
            <person name="Submissions S."/>
        </authorList>
    </citation>
    <scope>NUCLEOTIDE SEQUENCE [LARGE SCALE GENOMIC DNA]</scope>
    <source>
        <strain evidence="5">DSM 17038</strain>
    </source>
</reference>
<dbReference type="Proteomes" id="UP000199337">
    <property type="component" value="Unassembled WGS sequence"/>
</dbReference>
<evidence type="ECO:0000313" key="5">
    <source>
        <dbReference type="Proteomes" id="UP000199337"/>
    </source>
</evidence>
<dbReference type="GO" id="GO:0005737">
    <property type="term" value="C:cytoplasm"/>
    <property type="evidence" value="ECO:0007669"/>
    <property type="project" value="TreeGrafter"/>
</dbReference>
<keyword evidence="2" id="KW-1133">Transmembrane helix</keyword>
<dbReference type="InterPro" id="IPR036188">
    <property type="entry name" value="FAD/NAD-bd_sf"/>
</dbReference>
<evidence type="ECO:0000259" key="3">
    <source>
        <dbReference type="Pfam" id="PF01266"/>
    </source>
</evidence>
<keyword evidence="2" id="KW-0812">Transmembrane</keyword>
<accession>A0A1I2Q1T6</accession>
<dbReference type="PROSITE" id="PS51257">
    <property type="entry name" value="PROKAR_LIPOPROTEIN"/>
    <property type="match status" value="1"/>
</dbReference>
<keyword evidence="1" id="KW-0560">Oxidoreductase</keyword>
<dbReference type="SUPFAM" id="SSF51905">
    <property type="entry name" value="FAD/NAD(P)-binding domain"/>
    <property type="match status" value="1"/>
</dbReference>
<name>A0A1I2Q1T6_9FIRM</name>
<dbReference type="Gene3D" id="3.50.50.60">
    <property type="entry name" value="FAD/NAD(P)-binding domain"/>
    <property type="match status" value="1"/>
</dbReference>
<sequence length="380" mass="41814">MRKSADVVVIGGGAVGCATAYYLAKKGFKNIVLLEKTYVTYGSTGRCAAGIRQMWGTEMNCLISKGACELFKQIGEESGYGDIEFEQRGYLLITYDESQAKMLDKNLALQNRLGYPSKKLNAEDAKELVPVLNTEGLVAAYYGPEDGYINPFKSTYAFAMGSEKLGVEINNYTAVTGFETKGRQIIGVVTDKGTIATNTVINCAGPHAKFIGQMLGMEHPIEPERHQIMVTEAVEHMVDPLVMSFHHSSYIQQVRHGGFLLGYGHPHEPKGINFINSSDFMEEMAKKAVFQIPALKDIRVVRQWAGHYDVSPDAQPVMGKVPEYDGYLLAVGCGKGFMLAPMIGKMMSEYMMGEKSVIDVEKLSVERFAKGELIIEPAVV</sequence>
<dbReference type="PANTHER" id="PTHR13847">
    <property type="entry name" value="SARCOSINE DEHYDROGENASE-RELATED"/>
    <property type="match status" value="1"/>
</dbReference>
<protein>
    <submittedName>
        <fullName evidence="4">Sarcosine oxidase subunit beta</fullName>
    </submittedName>
</protein>
<dbReference type="InterPro" id="IPR006076">
    <property type="entry name" value="FAD-dep_OxRdtase"/>
</dbReference>
<dbReference type="Gene3D" id="3.30.9.10">
    <property type="entry name" value="D-Amino Acid Oxidase, subunit A, domain 2"/>
    <property type="match status" value="1"/>
</dbReference>
<dbReference type="EMBL" id="FOOX01000003">
    <property type="protein sequence ID" value="SFG21643.1"/>
    <property type="molecule type" value="Genomic_DNA"/>
</dbReference>
<dbReference type="STRING" id="341036.SAMN05660649_00994"/>
<dbReference type="GO" id="GO:0016491">
    <property type="term" value="F:oxidoreductase activity"/>
    <property type="evidence" value="ECO:0007669"/>
    <property type="project" value="UniProtKB-KW"/>
</dbReference>
<dbReference type="OrthoDB" id="9794226at2"/>
<dbReference type="RefSeq" id="WP_092469324.1">
    <property type="nucleotide sequence ID" value="NZ_FOOX01000003.1"/>
</dbReference>